<evidence type="ECO:0000256" key="3">
    <source>
        <dbReference type="ARBA" id="ARBA00022576"/>
    </source>
</evidence>
<dbReference type="Gene3D" id="4.10.1250.10">
    <property type="entry name" value="Aminomethyltransferase fragment"/>
    <property type="match status" value="1"/>
</dbReference>
<evidence type="ECO:0000259" key="10">
    <source>
        <dbReference type="Pfam" id="PF08669"/>
    </source>
</evidence>
<keyword evidence="12" id="KW-1185">Reference proteome</keyword>
<dbReference type="InterPro" id="IPR006222">
    <property type="entry name" value="GCVT_N"/>
</dbReference>
<dbReference type="PANTHER" id="PTHR43757">
    <property type="entry name" value="AMINOMETHYLTRANSFERASE"/>
    <property type="match status" value="1"/>
</dbReference>
<evidence type="ECO:0000256" key="1">
    <source>
        <dbReference type="ARBA" id="ARBA00008609"/>
    </source>
</evidence>
<evidence type="ECO:0000256" key="6">
    <source>
        <dbReference type="ARBA" id="ARBA00047665"/>
    </source>
</evidence>
<dbReference type="NCBIfam" id="TIGR00528">
    <property type="entry name" value="gcvT"/>
    <property type="match status" value="1"/>
</dbReference>
<dbReference type="RefSeq" id="WP_089709384.1">
    <property type="nucleotide sequence ID" value="NZ_FMAR01000002.1"/>
</dbReference>
<dbReference type="InterPro" id="IPR029043">
    <property type="entry name" value="GcvT/YgfZ_C"/>
</dbReference>
<dbReference type="InterPro" id="IPR022903">
    <property type="entry name" value="GcvT_bac"/>
</dbReference>
<dbReference type="GO" id="GO:0008483">
    <property type="term" value="F:transaminase activity"/>
    <property type="evidence" value="ECO:0007669"/>
    <property type="project" value="UniProtKB-KW"/>
</dbReference>
<dbReference type="PANTHER" id="PTHR43757:SF2">
    <property type="entry name" value="AMINOMETHYLTRANSFERASE, MITOCHONDRIAL"/>
    <property type="match status" value="1"/>
</dbReference>
<dbReference type="PIRSF" id="PIRSF006487">
    <property type="entry name" value="GcvT"/>
    <property type="match status" value="1"/>
</dbReference>
<dbReference type="Pfam" id="PF01571">
    <property type="entry name" value="GCV_T"/>
    <property type="match status" value="1"/>
</dbReference>
<keyword evidence="3 7" id="KW-0032">Aminotransferase</keyword>
<dbReference type="GO" id="GO:0005829">
    <property type="term" value="C:cytosol"/>
    <property type="evidence" value="ECO:0007669"/>
    <property type="project" value="TreeGrafter"/>
</dbReference>
<organism evidence="11 12">
    <name type="scientific">Chitinophaga costaii</name>
    <dbReference type="NCBI Taxonomy" id="1335309"/>
    <lineage>
        <taxon>Bacteria</taxon>
        <taxon>Pseudomonadati</taxon>
        <taxon>Bacteroidota</taxon>
        <taxon>Chitinophagia</taxon>
        <taxon>Chitinophagales</taxon>
        <taxon>Chitinophagaceae</taxon>
        <taxon>Chitinophaga</taxon>
    </lineage>
</organism>
<dbReference type="GO" id="GO:0032259">
    <property type="term" value="P:methylation"/>
    <property type="evidence" value="ECO:0007669"/>
    <property type="project" value="UniProtKB-KW"/>
</dbReference>
<dbReference type="STRING" id="1335309.GA0116948_102256"/>
<evidence type="ECO:0000256" key="7">
    <source>
        <dbReference type="HAMAP-Rule" id="MF_00259"/>
    </source>
</evidence>
<feature type="domain" description="GCVT N-terminal" evidence="9">
    <location>
        <begin position="7"/>
        <end position="265"/>
    </location>
</feature>
<reference evidence="11 12" key="1">
    <citation type="submission" date="2016-08" db="EMBL/GenBank/DDBJ databases">
        <authorList>
            <person name="Seilhamer J.J."/>
        </authorList>
    </citation>
    <scope>NUCLEOTIDE SEQUENCE [LARGE SCALE GENOMIC DNA]</scope>
    <source>
        <strain evidence="11 12">A37T2</strain>
    </source>
</reference>
<evidence type="ECO:0000256" key="8">
    <source>
        <dbReference type="PIRSR" id="PIRSR006487-1"/>
    </source>
</evidence>
<evidence type="ECO:0000256" key="2">
    <source>
        <dbReference type="ARBA" id="ARBA00012616"/>
    </source>
</evidence>
<dbReference type="GO" id="GO:0004047">
    <property type="term" value="F:aminomethyltransferase activity"/>
    <property type="evidence" value="ECO:0007669"/>
    <property type="project" value="UniProtKB-UniRule"/>
</dbReference>
<keyword evidence="11" id="KW-0489">Methyltransferase</keyword>
<dbReference type="InterPro" id="IPR013977">
    <property type="entry name" value="GcvT_C"/>
</dbReference>
<evidence type="ECO:0000259" key="9">
    <source>
        <dbReference type="Pfam" id="PF01571"/>
    </source>
</evidence>
<dbReference type="FunFam" id="3.30.70.1400:FF:000001">
    <property type="entry name" value="Aminomethyltransferase"/>
    <property type="match status" value="1"/>
</dbReference>
<dbReference type="GO" id="GO:0008168">
    <property type="term" value="F:methyltransferase activity"/>
    <property type="evidence" value="ECO:0007669"/>
    <property type="project" value="UniProtKB-KW"/>
</dbReference>
<evidence type="ECO:0000256" key="5">
    <source>
        <dbReference type="ARBA" id="ARBA00031395"/>
    </source>
</evidence>
<comment type="function">
    <text evidence="7">The glycine cleavage system catalyzes the degradation of glycine.</text>
</comment>
<dbReference type="Gene3D" id="3.30.1360.120">
    <property type="entry name" value="Probable tRNA modification gtpase trme, domain 1"/>
    <property type="match status" value="1"/>
</dbReference>
<dbReference type="AlphaFoldDB" id="A0A1C4AS47"/>
<comment type="catalytic activity">
    <reaction evidence="6 7">
        <text>N(6)-[(R)-S(8)-aminomethyldihydrolipoyl]-L-lysyl-[protein] + (6S)-5,6,7,8-tetrahydrofolate = N(6)-[(R)-dihydrolipoyl]-L-lysyl-[protein] + (6R)-5,10-methylene-5,6,7,8-tetrahydrofolate + NH4(+)</text>
        <dbReference type="Rhea" id="RHEA:16945"/>
        <dbReference type="Rhea" id="RHEA-COMP:10475"/>
        <dbReference type="Rhea" id="RHEA-COMP:10492"/>
        <dbReference type="ChEBI" id="CHEBI:15636"/>
        <dbReference type="ChEBI" id="CHEBI:28938"/>
        <dbReference type="ChEBI" id="CHEBI:57453"/>
        <dbReference type="ChEBI" id="CHEBI:83100"/>
        <dbReference type="ChEBI" id="CHEBI:83143"/>
        <dbReference type="EC" id="2.1.2.10"/>
    </reaction>
</comment>
<dbReference type="Gene3D" id="2.40.30.110">
    <property type="entry name" value="Aminomethyltransferase beta-barrel domains"/>
    <property type="match status" value="1"/>
</dbReference>
<keyword evidence="4 7" id="KW-0808">Transferase</keyword>
<dbReference type="Proteomes" id="UP000242818">
    <property type="component" value="Unassembled WGS sequence"/>
</dbReference>
<dbReference type="Pfam" id="PF08669">
    <property type="entry name" value="GCV_T_C"/>
    <property type="match status" value="1"/>
</dbReference>
<evidence type="ECO:0000313" key="11">
    <source>
        <dbReference type="EMBL" id="SCB97316.1"/>
    </source>
</evidence>
<dbReference type="OrthoDB" id="9774591at2"/>
<dbReference type="HAMAP" id="MF_00259">
    <property type="entry name" value="GcvT"/>
    <property type="match status" value="1"/>
</dbReference>
<comment type="similarity">
    <text evidence="1 7">Belongs to the GcvT family.</text>
</comment>
<dbReference type="GO" id="GO:0005960">
    <property type="term" value="C:glycine cleavage complex"/>
    <property type="evidence" value="ECO:0007669"/>
    <property type="project" value="InterPro"/>
</dbReference>
<dbReference type="InterPro" id="IPR028896">
    <property type="entry name" value="GcvT/YgfZ/DmdA"/>
</dbReference>
<evidence type="ECO:0000256" key="4">
    <source>
        <dbReference type="ARBA" id="ARBA00022679"/>
    </source>
</evidence>
<dbReference type="Gene3D" id="3.30.70.1400">
    <property type="entry name" value="Aminomethyltransferase beta-barrel domains"/>
    <property type="match status" value="1"/>
</dbReference>
<dbReference type="SUPFAM" id="SSF103025">
    <property type="entry name" value="Folate-binding domain"/>
    <property type="match status" value="1"/>
</dbReference>
<name>A0A1C4AS47_9BACT</name>
<dbReference type="FunFam" id="2.40.30.110:FF:000003">
    <property type="entry name" value="Aminomethyltransferase"/>
    <property type="match status" value="1"/>
</dbReference>
<comment type="subunit">
    <text evidence="7">The glycine cleavage system is composed of four proteins: P, T, L and H.</text>
</comment>
<protein>
    <recommendedName>
        <fullName evidence="2 7">Aminomethyltransferase</fullName>
        <ecNumber evidence="2 7">2.1.2.10</ecNumber>
    </recommendedName>
    <alternativeName>
        <fullName evidence="5 7">Glycine cleavage system T protein</fullName>
    </alternativeName>
</protein>
<dbReference type="NCBIfam" id="NF001567">
    <property type="entry name" value="PRK00389.1"/>
    <property type="match status" value="1"/>
</dbReference>
<feature type="binding site" evidence="8">
    <location>
        <position position="196"/>
    </location>
    <ligand>
        <name>substrate</name>
    </ligand>
</feature>
<dbReference type="InterPro" id="IPR006223">
    <property type="entry name" value="GcvT"/>
</dbReference>
<dbReference type="EC" id="2.1.2.10" evidence="2 7"/>
<evidence type="ECO:0000313" key="12">
    <source>
        <dbReference type="Proteomes" id="UP000242818"/>
    </source>
</evidence>
<accession>A0A1C4AS47</accession>
<proteinExistence type="inferred from homology"/>
<dbReference type="SUPFAM" id="SSF101790">
    <property type="entry name" value="Aminomethyltransferase beta-barrel domain"/>
    <property type="match status" value="1"/>
</dbReference>
<feature type="domain" description="Aminomethyltransferase C-terminal" evidence="10">
    <location>
        <begin position="284"/>
        <end position="360"/>
    </location>
</feature>
<dbReference type="EMBL" id="FMAR01000002">
    <property type="protein sequence ID" value="SCB97316.1"/>
    <property type="molecule type" value="Genomic_DNA"/>
</dbReference>
<dbReference type="GO" id="GO:0019464">
    <property type="term" value="P:glycine decarboxylation via glycine cleavage system"/>
    <property type="evidence" value="ECO:0007669"/>
    <property type="project" value="UniProtKB-UniRule"/>
</dbReference>
<sequence length="361" mass="39001">MKQTPFTQKHLDLGAKMAPFAGYNMPISYSGINDEHAAVRNNAGVFDVSHMGEFMLKGPGALDLIQRVTSNDASKLTAGKAQYSCLPNDKGGIVDDLLVYCIEENKVYMLVVNASNIEKDWNWIVQHNTGNVEMHNISDKTCLLAIQGPNATAMLQPLTNVDLAGLKYYTFTKGTFAGVENVLISATGYTGAGGVEIYFEDTAGAASKIWDALFAIGGPKGLKPIGLGARDTLRLEMGFCLYGNDIDDNTSPLEAGLGWITKFTKDFTARPIIEAQKQAGIKQKLVGFEMVDKGIARHDYQIVDAAGKEIGRVTSGTQSPTLQKAIGLGYVALEHASPDSEIFISVRDKKLKAKVVKLPFA</sequence>
<dbReference type="InterPro" id="IPR027266">
    <property type="entry name" value="TrmE/GcvT-like"/>
</dbReference>
<gene>
    <name evidence="7" type="primary">gcvT</name>
    <name evidence="11" type="ORF">GA0116948_102256</name>
</gene>